<dbReference type="GO" id="GO:0020037">
    <property type="term" value="F:heme binding"/>
    <property type="evidence" value="ECO:0007669"/>
    <property type="project" value="InterPro"/>
</dbReference>
<dbReference type="SUPFAM" id="SSF81442">
    <property type="entry name" value="Cytochrome c oxidase subunit I-like"/>
    <property type="match status" value="1"/>
</dbReference>
<dbReference type="PROSITE" id="PS50855">
    <property type="entry name" value="COX1"/>
    <property type="match status" value="1"/>
</dbReference>
<dbReference type="GO" id="GO:0016491">
    <property type="term" value="F:oxidoreductase activity"/>
    <property type="evidence" value="ECO:0007669"/>
    <property type="project" value="UniProtKB-KW"/>
</dbReference>
<dbReference type="OrthoDB" id="9759913at2"/>
<feature type="transmembrane region" description="Helical" evidence="7">
    <location>
        <begin position="168"/>
        <end position="194"/>
    </location>
</feature>
<evidence type="ECO:0000259" key="8">
    <source>
        <dbReference type="PROSITE" id="PS50855"/>
    </source>
</evidence>
<name>A0A5B9QP20_9BACT</name>
<evidence type="ECO:0000256" key="1">
    <source>
        <dbReference type="ARBA" id="ARBA00004141"/>
    </source>
</evidence>
<dbReference type="Proteomes" id="UP000325286">
    <property type="component" value="Chromosome"/>
</dbReference>
<evidence type="ECO:0000256" key="2">
    <source>
        <dbReference type="ARBA" id="ARBA00022660"/>
    </source>
</evidence>
<keyword evidence="5 7" id="KW-0472">Membrane</keyword>
<dbReference type="GO" id="GO:0015990">
    <property type="term" value="P:electron transport coupled proton transport"/>
    <property type="evidence" value="ECO:0007669"/>
    <property type="project" value="TreeGrafter"/>
</dbReference>
<keyword evidence="10" id="KW-1185">Reference proteome</keyword>
<keyword evidence="6" id="KW-0349">Heme</keyword>
<keyword evidence="9" id="KW-0560">Oxidoreductase</keyword>
<dbReference type="PRINTS" id="PR01165">
    <property type="entry name" value="CYCOXIDASEI"/>
</dbReference>
<feature type="transmembrane region" description="Helical" evidence="7">
    <location>
        <begin position="129"/>
        <end position="148"/>
    </location>
</feature>
<dbReference type="RefSeq" id="WP_068132322.1">
    <property type="nucleotide sequence ID" value="NZ_CP042914.1"/>
</dbReference>
<dbReference type="KEGG" id="rul:UC8_27310"/>
<dbReference type="GO" id="GO:0004129">
    <property type="term" value="F:cytochrome-c oxidase activity"/>
    <property type="evidence" value="ECO:0007669"/>
    <property type="project" value="InterPro"/>
</dbReference>
<sequence length="576" mass="63153">MTTGTAPGGVRDAGFVSDSENYLKNSSGIMSWMFTLDHKRIGVMYLVGVLTSFLGGGLLAMMIRYHLMSSSGNSGLTNDQYNQIFTLHGAIMVFLFIIPSIPAALGNFLVPVMLGAKDVAFPRLNLSSFYLWVGGAIFFVGALLMNGLDTGWTFYTPYSTSTDTSVVMATLGAFILGFSSIFTGLNFIVTINTMRPPGMTWFRMPLFLWATYATSIIQVLATPVLGITLLLLIAEKTMHIGIFDPEFNGDPVTFQHFFWFYSHPAVYIMILPAFGIISEIISVHSHKGIFGYRFIAYSSIALALLSFLVWGHHMFTSGMSDVTVVIFSALTFTVSVPSAIKVFNWVATMYKGSISLTTPMCYGLAFLFLFTIGGLTGLFLGTISTDLHLHDTYFVVAHFHYVMMGGTVVAFVGGLFHWWPKMIGKMFNETGGRISAAVVFIGFNLTFLPQFLLGNQGMPRRYATYDPEFQWLHQMSSIGAFTLGIGLLIAGLVLLQSLLSGKQAPANPWGGATLEWHCTSPPPFYNFKHAPAVGDPYEFENVEYDPSTDGYVYTDLPRKLVPDEPATTPASAGGQA</sequence>
<organism evidence="9 10">
    <name type="scientific">Roseimaritima ulvae</name>
    <dbReference type="NCBI Taxonomy" id="980254"/>
    <lineage>
        <taxon>Bacteria</taxon>
        <taxon>Pseudomonadati</taxon>
        <taxon>Planctomycetota</taxon>
        <taxon>Planctomycetia</taxon>
        <taxon>Pirellulales</taxon>
        <taxon>Pirellulaceae</taxon>
        <taxon>Roseimaritima</taxon>
    </lineage>
</organism>
<dbReference type="InterPro" id="IPR000883">
    <property type="entry name" value="Cyt_C_Oxase_1"/>
</dbReference>
<dbReference type="GO" id="GO:0009060">
    <property type="term" value="P:aerobic respiration"/>
    <property type="evidence" value="ECO:0007669"/>
    <property type="project" value="InterPro"/>
</dbReference>
<dbReference type="GO" id="GO:0016020">
    <property type="term" value="C:membrane"/>
    <property type="evidence" value="ECO:0007669"/>
    <property type="project" value="UniProtKB-SubCell"/>
</dbReference>
<feature type="transmembrane region" description="Helical" evidence="7">
    <location>
        <begin position="289"/>
        <end position="310"/>
    </location>
</feature>
<gene>
    <name evidence="9" type="primary">ctaD_1</name>
    <name evidence="9" type="ORF">UC8_27310</name>
</gene>
<feature type="transmembrane region" description="Helical" evidence="7">
    <location>
        <begin position="85"/>
        <end position="109"/>
    </location>
</feature>
<feature type="transmembrane region" description="Helical" evidence="7">
    <location>
        <begin position="431"/>
        <end position="451"/>
    </location>
</feature>
<keyword evidence="6" id="KW-0408">Iron</keyword>
<dbReference type="AlphaFoldDB" id="A0A5B9QP20"/>
<evidence type="ECO:0000256" key="5">
    <source>
        <dbReference type="ARBA" id="ARBA00023136"/>
    </source>
</evidence>
<accession>A0A5B9QP20</accession>
<dbReference type="EMBL" id="CP042914">
    <property type="protein sequence ID" value="QEG40714.1"/>
    <property type="molecule type" value="Genomic_DNA"/>
</dbReference>
<feature type="domain" description="Cytochrome oxidase subunit I profile" evidence="8">
    <location>
        <begin position="32"/>
        <end position="534"/>
    </location>
</feature>
<evidence type="ECO:0000313" key="10">
    <source>
        <dbReference type="Proteomes" id="UP000325286"/>
    </source>
</evidence>
<evidence type="ECO:0000256" key="3">
    <source>
        <dbReference type="ARBA" id="ARBA00022692"/>
    </source>
</evidence>
<evidence type="ECO:0000313" key="9">
    <source>
        <dbReference type="EMBL" id="QEG40714.1"/>
    </source>
</evidence>
<evidence type="ECO:0000256" key="6">
    <source>
        <dbReference type="RuleBase" id="RU000370"/>
    </source>
</evidence>
<feature type="transmembrane region" description="Helical" evidence="7">
    <location>
        <begin position="206"/>
        <end position="234"/>
    </location>
</feature>
<dbReference type="PANTHER" id="PTHR10422">
    <property type="entry name" value="CYTOCHROME C OXIDASE SUBUNIT 1"/>
    <property type="match status" value="1"/>
</dbReference>
<feature type="transmembrane region" description="Helical" evidence="7">
    <location>
        <begin position="254"/>
        <end position="277"/>
    </location>
</feature>
<dbReference type="PANTHER" id="PTHR10422:SF18">
    <property type="entry name" value="CYTOCHROME C OXIDASE SUBUNIT 1"/>
    <property type="match status" value="1"/>
</dbReference>
<dbReference type="EC" id="1.9.3.1" evidence="9"/>
<protein>
    <submittedName>
        <fullName evidence="9">Cytochrome c oxidase subunit 1</fullName>
        <ecNumber evidence="9">1.9.3.1</ecNumber>
    </submittedName>
</protein>
<keyword evidence="6" id="KW-0813">Transport</keyword>
<dbReference type="InterPro" id="IPR023615">
    <property type="entry name" value="Cyt_c_Oxase_su1_BS"/>
</dbReference>
<feature type="transmembrane region" description="Helical" evidence="7">
    <location>
        <begin position="399"/>
        <end position="419"/>
    </location>
</feature>
<dbReference type="InterPro" id="IPR023616">
    <property type="entry name" value="Cyt_c_oxase-like_su1_dom"/>
</dbReference>
<proteinExistence type="inferred from homology"/>
<evidence type="ECO:0000256" key="4">
    <source>
        <dbReference type="ARBA" id="ARBA00022989"/>
    </source>
</evidence>
<dbReference type="Gene3D" id="1.20.210.10">
    <property type="entry name" value="Cytochrome c oxidase-like, subunit I domain"/>
    <property type="match status" value="1"/>
</dbReference>
<dbReference type="InterPro" id="IPR036927">
    <property type="entry name" value="Cyt_c_oxase-like_su1_sf"/>
</dbReference>
<keyword evidence="6" id="KW-0479">Metal-binding</keyword>
<feature type="transmembrane region" description="Helical" evidence="7">
    <location>
        <begin position="359"/>
        <end position="379"/>
    </location>
</feature>
<dbReference type="PROSITE" id="PS00077">
    <property type="entry name" value="COX1_CUB"/>
    <property type="match status" value="1"/>
</dbReference>
<keyword evidence="4 7" id="KW-1133">Transmembrane helix</keyword>
<feature type="transmembrane region" description="Helical" evidence="7">
    <location>
        <begin position="322"/>
        <end position="347"/>
    </location>
</feature>
<comment type="similarity">
    <text evidence="6">Belongs to the heme-copper respiratory oxidase family.</text>
</comment>
<keyword evidence="6" id="KW-0249">Electron transport</keyword>
<reference evidence="9 10" key="1">
    <citation type="submission" date="2019-08" db="EMBL/GenBank/DDBJ databases">
        <title>Deep-cultivation of Planctomycetes and their phenomic and genomic characterization uncovers novel biology.</title>
        <authorList>
            <person name="Wiegand S."/>
            <person name="Jogler M."/>
            <person name="Boedeker C."/>
            <person name="Pinto D."/>
            <person name="Vollmers J."/>
            <person name="Rivas-Marin E."/>
            <person name="Kohn T."/>
            <person name="Peeters S.H."/>
            <person name="Heuer A."/>
            <person name="Rast P."/>
            <person name="Oberbeckmann S."/>
            <person name="Bunk B."/>
            <person name="Jeske O."/>
            <person name="Meyerdierks A."/>
            <person name="Storesund J.E."/>
            <person name="Kallscheuer N."/>
            <person name="Luecker S."/>
            <person name="Lage O.M."/>
            <person name="Pohl T."/>
            <person name="Merkel B.J."/>
            <person name="Hornburger P."/>
            <person name="Mueller R.-W."/>
            <person name="Bruemmer F."/>
            <person name="Labrenz M."/>
            <person name="Spormann A.M."/>
            <person name="Op den Camp H."/>
            <person name="Overmann J."/>
            <person name="Amann R."/>
            <person name="Jetten M.S.M."/>
            <person name="Mascher T."/>
            <person name="Medema M.H."/>
            <person name="Devos D.P."/>
            <person name="Kaster A.-K."/>
            <person name="Ovreas L."/>
            <person name="Rohde M."/>
            <person name="Galperin M.Y."/>
            <person name="Jogler C."/>
        </authorList>
    </citation>
    <scope>NUCLEOTIDE SEQUENCE [LARGE SCALE GENOMIC DNA]</scope>
    <source>
        <strain evidence="9 10">UC8</strain>
    </source>
</reference>
<feature type="transmembrane region" description="Helical" evidence="7">
    <location>
        <begin position="471"/>
        <end position="495"/>
    </location>
</feature>
<comment type="subcellular location">
    <subcellularLocation>
        <location evidence="1">Membrane</location>
        <topology evidence="1">Multi-pass membrane protein</topology>
    </subcellularLocation>
</comment>
<dbReference type="Pfam" id="PF00115">
    <property type="entry name" value="COX1"/>
    <property type="match status" value="1"/>
</dbReference>
<dbReference type="GO" id="GO:0022904">
    <property type="term" value="P:respiratory electron transport chain"/>
    <property type="evidence" value="ECO:0007669"/>
    <property type="project" value="TreeGrafter"/>
</dbReference>
<evidence type="ECO:0000256" key="7">
    <source>
        <dbReference type="SAM" id="Phobius"/>
    </source>
</evidence>
<keyword evidence="3 6" id="KW-0812">Transmembrane</keyword>
<keyword evidence="2 6" id="KW-0679">Respiratory chain</keyword>
<feature type="transmembrane region" description="Helical" evidence="7">
    <location>
        <begin position="43"/>
        <end position="65"/>
    </location>
</feature>